<dbReference type="AlphaFoldDB" id="A0AAU8DJ79"/>
<dbReference type="EMBL" id="CP159252">
    <property type="protein sequence ID" value="XCG58639.1"/>
    <property type="molecule type" value="Genomic_DNA"/>
</dbReference>
<sequence>MADTTNVADAVAMLDEQGTAIRGLVTDVTLGSPELTGWDIARRAREQDPKMPIIYTTAESADRWAAMGVPDSILIQKPYATAQITTAISQLLNTATP</sequence>
<feature type="domain" description="Response regulatory" evidence="2">
    <location>
        <begin position="1"/>
        <end position="92"/>
    </location>
</feature>
<dbReference type="InterPro" id="IPR011006">
    <property type="entry name" value="CheY-like_superfamily"/>
</dbReference>
<dbReference type="SUPFAM" id="SSF52172">
    <property type="entry name" value="CheY-like"/>
    <property type="match status" value="1"/>
</dbReference>
<proteinExistence type="predicted"/>
<dbReference type="GO" id="GO:0000160">
    <property type="term" value="P:phosphorelay signal transduction system"/>
    <property type="evidence" value="ECO:0007669"/>
    <property type="project" value="InterPro"/>
</dbReference>
<dbReference type="PROSITE" id="PS50110">
    <property type="entry name" value="RESPONSE_REGULATORY"/>
    <property type="match status" value="1"/>
</dbReference>
<evidence type="ECO:0000259" key="2">
    <source>
        <dbReference type="PROSITE" id="PS50110"/>
    </source>
</evidence>
<reference evidence="3" key="1">
    <citation type="submission" date="2024-06" db="EMBL/GenBank/DDBJ databases">
        <title>Mesorhizobium karijinii sp. nov., a symbiont of the iconic Swainsona formosa from arid Australia.</title>
        <authorList>
            <person name="Hill Y.J."/>
            <person name="Watkin E.L.J."/>
            <person name="O'Hara G.W."/>
            <person name="Terpolilli J."/>
            <person name="Tye M.L."/>
            <person name="Kohlmeier M.G."/>
        </authorList>
    </citation>
    <scope>NUCLEOTIDE SEQUENCE</scope>
    <source>
        <strain evidence="3">WSM2239</strain>
        <plasmid evidence="3">pMk2239A</plasmid>
    </source>
</reference>
<dbReference type="Gene3D" id="3.40.50.2300">
    <property type="match status" value="1"/>
</dbReference>
<geneLocation type="plasmid" evidence="3">
    <name>pMk2239A</name>
</geneLocation>
<name>A0AAU8DJ79_9HYPH</name>
<accession>A0AAU8DJ79</accession>
<dbReference type="InterPro" id="IPR001789">
    <property type="entry name" value="Sig_transdc_resp-reg_receiver"/>
</dbReference>
<organism evidence="3">
    <name type="scientific">Mesorhizobium sp. WSM2239</name>
    <dbReference type="NCBI Taxonomy" id="3228852"/>
    <lineage>
        <taxon>Bacteria</taxon>
        <taxon>Pseudomonadati</taxon>
        <taxon>Pseudomonadota</taxon>
        <taxon>Alphaproteobacteria</taxon>
        <taxon>Hyphomicrobiales</taxon>
        <taxon>Phyllobacteriaceae</taxon>
        <taxon>Mesorhizobium</taxon>
    </lineage>
</organism>
<evidence type="ECO:0000313" key="3">
    <source>
        <dbReference type="EMBL" id="XCG58639.1"/>
    </source>
</evidence>
<evidence type="ECO:0000256" key="1">
    <source>
        <dbReference type="PROSITE-ProRule" id="PRU00169"/>
    </source>
</evidence>
<feature type="modified residue" description="4-aspartylphosphate" evidence="1">
    <location>
        <position position="27"/>
    </location>
</feature>
<gene>
    <name evidence="3" type="ORF">ABVK49_29850</name>
</gene>
<keyword evidence="3" id="KW-0614">Plasmid</keyword>
<dbReference type="RefSeq" id="WP_353646602.1">
    <property type="nucleotide sequence ID" value="NZ_CP159252.1"/>
</dbReference>
<protein>
    <submittedName>
        <fullName evidence="3">Response regulator</fullName>
    </submittedName>
</protein>
<keyword evidence="1" id="KW-0597">Phosphoprotein</keyword>